<dbReference type="Gene3D" id="3.10.180.10">
    <property type="entry name" value="2,3-Dihydroxybiphenyl 1,2-Dioxygenase, domain 1"/>
    <property type="match status" value="1"/>
</dbReference>
<reference evidence="3" key="1">
    <citation type="submission" date="2016-10" db="EMBL/GenBank/DDBJ databases">
        <authorList>
            <person name="Varghese N."/>
            <person name="Submissions S."/>
        </authorList>
    </citation>
    <scope>NUCLEOTIDE SEQUENCE [LARGE SCALE GENOMIC DNA]</scope>
    <source>
        <strain evidence="3">CGMCC 4.3568</strain>
    </source>
</reference>
<name>A0A1I1C0Y9_9PSEU</name>
<proteinExistence type="predicted"/>
<dbReference type="OrthoDB" id="7054074at2"/>
<evidence type="ECO:0000313" key="3">
    <source>
        <dbReference type="Proteomes" id="UP000243799"/>
    </source>
</evidence>
<sequence length="260" mass="28423">MRLRQVALIAHDLSSVVDDVRSVLGVEVCLTIADEIQMWGEEMVDEFGISNAVFVVGDTFLEVISPRRDGTPAARYLELRGGDSGYMVLVQTDDLDRGRARAESAGYRMVWQSPLKDVRGVHFDPRDIGGSLLSLEQPEDATEWPWAGYNWRAAARTDVTTEIVGVEVQARDPSAAAAHWAGLLESVVSANGDGCPEVVLDRGRVRFRQGDPARAEGVCGVEVRCVEPAEVLRRARDRGLPVTEDRVTICGVAFRIMGTG</sequence>
<protein>
    <submittedName>
        <fullName evidence="2">Glyoxalase-like domain-containing protein</fullName>
    </submittedName>
</protein>
<dbReference type="AlphaFoldDB" id="A0A1I1C0Y9"/>
<dbReference type="InterPro" id="IPR025870">
    <property type="entry name" value="Glyoxalase-like_dom"/>
</dbReference>
<dbReference type="RefSeq" id="WP_091676783.1">
    <property type="nucleotide sequence ID" value="NZ_FOKG01000019.1"/>
</dbReference>
<dbReference type="SUPFAM" id="SSF54593">
    <property type="entry name" value="Glyoxalase/Bleomycin resistance protein/Dihydroxybiphenyl dioxygenase"/>
    <property type="match status" value="1"/>
</dbReference>
<organism evidence="2 3">
    <name type="scientific">Amycolatopsis marina</name>
    <dbReference type="NCBI Taxonomy" id="490629"/>
    <lineage>
        <taxon>Bacteria</taxon>
        <taxon>Bacillati</taxon>
        <taxon>Actinomycetota</taxon>
        <taxon>Actinomycetes</taxon>
        <taxon>Pseudonocardiales</taxon>
        <taxon>Pseudonocardiaceae</taxon>
        <taxon>Amycolatopsis</taxon>
    </lineage>
</organism>
<evidence type="ECO:0000259" key="1">
    <source>
        <dbReference type="PROSITE" id="PS51819"/>
    </source>
</evidence>
<dbReference type="STRING" id="490629.SAMN05216266_119126"/>
<gene>
    <name evidence="2" type="ORF">SAMN05216266_119126</name>
</gene>
<dbReference type="PROSITE" id="PS51819">
    <property type="entry name" value="VOC"/>
    <property type="match status" value="1"/>
</dbReference>
<accession>A0A1I1C0Y9</accession>
<evidence type="ECO:0000313" key="2">
    <source>
        <dbReference type="EMBL" id="SFB56314.1"/>
    </source>
</evidence>
<dbReference type="EMBL" id="FOKG01000019">
    <property type="protein sequence ID" value="SFB56314.1"/>
    <property type="molecule type" value="Genomic_DNA"/>
</dbReference>
<dbReference type="Pfam" id="PF13468">
    <property type="entry name" value="Glyoxalase_3"/>
    <property type="match status" value="1"/>
</dbReference>
<keyword evidence="3" id="KW-1185">Reference proteome</keyword>
<dbReference type="Proteomes" id="UP000243799">
    <property type="component" value="Unassembled WGS sequence"/>
</dbReference>
<dbReference type="InterPro" id="IPR037523">
    <property type="entry name" value="VOC_core"/>
</dbReference>
<feature type="domain" description="VOC" evidence="1">
    <location>
        <begin position="2"/>
        <end position="138"/>
    </location>
</feature>
<dbReference type="InterPro" id="IPR029068">
    <property type="entry name" value="Glyas_Bleomycin-R_OHBP_Dase"/>
</dbReference>